<keyword evidence="2" id="KW-1185">Reference proteome</keyword>
<organism evidence="1 2">
    <name type="scientific">Trifolium medium</name>
    <dbReference type="NCBI Taxonomy" id="97028"/>
    <lineage>
        <taxon>Eukaryota</taxon>
        <taxon>Viridiplantae</taxon>
        <taxon>Streptophyta</taxon>
        <taxon>Embryophyta</taxon>
        <taxon>Tracheophyta</taxon>
        <taxon>Spermatophyta</taxon>
        <taxon>Magnoliopsida</taxon>
        <taxon>eudicotyledons</taxon>
        <taxon>Gunneridae</taxon>
        <taxon>Pentapetalae</taxon>
        <taxon>rosids</taxon>
        <taxon>fabids</taxon>
        <taxon>Fabales</taxon>
        <taxon>Fabaceae</taxon>
        <taxon>Papilionoideae</taxon>
        <taxon>50 kb inversion clade</taxon>
        <taxon>NPAAA clade</taxon>
        <taxon>Hologalegina</taxon>
        <taxon>IRL clade</taxon>
        <taxon>Trifolieae</taxon>
        <taxon>Trifolium</taxon>
    </lineage>
</organism>
<dbReference type="EMBL" id="LXQA010496669">
    <property type="protein sequence ID" value="MCI55460.1"/>
    <property type="molecule type" value="Genomic_DNA"/>
</dbReference>
<proteinExistence type="predicted"/>
<accession>A0A392T5M1</accession>
<sequence>RWLPFVDLFGQFGAAGMRLRPEERYGDCFGRGYSPFEI</sequence>
<dbReference type="AlphaFoldDB" id="A0A392T5M1"/>
<name>A0A392T5M1_9FABA</name>
<feature type="non-terminal residue" evidence="1">
    <location>
        <position position="1"/>
    </location>
</feature>
<protein>
    <submittedName>
        <fullName evidence="1">Uncharacterized protein</fullName>
    </submittedName>
</protein>
<evidence type="ECO:0000313" key="2">
    <source>
        <dbReference type="Proteomes" id="UP000265520"/>
    </source>
</evidence>
<reference evidence="1 2" key="1">
    <citation type="journal article" date="2018" name="Front. Plant Sci.">
        <title>Red Clover (Trifolium pratense) and Zigzag Clover (T. medium) - A Picture of Genomic Similarities and Differences.</title>
        <authorList>
            <person name="Dluhosova J."/>
            <person name="Istvanek J."/>
            <person name="Nedelnik J."/>
            <person name="Repkova J."/>
        </authorList>
    </citation>
    <scope>NUCLEOTIDE SEQUENCE [LARGE SCALE GENOMIC DNA]</scope>
    <source>
        <strain evidence="2">cv. 10/8</strain>
        <tissue evidence="1">Leaf</tissue>
    </source>
</reference>
<evidence type="ECO:0000313" key="1">
    <source>
        <dbReference type="EMBL" id="MCI55460.1"/>
    </source>
</evidence>
<comment type="caution">
    <text evidence="1">The sequence shown here is derived from an EMBL/GenBank/DDBJ whole genome shotgun (WGS) entry which is preliminary data.</text>
</comment>
<dbReference type="Proteomes" id="UP000265520">
    <property type="component" value="Unassembled WGS sequence"/>
</dbReference>